<keyword evidence="11" id="KW-0809">Transit peptide</keyword>
<dbReference type="PROSITE" id="PS00674">
    <property type="entry name" value="AAA"/>
    <property type="match status" value="1"/>
</dbReference>
<evidence type="ECO:0000313" key="17">
    <source>
        <dbReference type="Proteomes" id="UP000515123"/>
    </source>
</evidence>
<keyword evidence="6" id="KW-0645">Protease</keyword>
<dbReference type="InterPro" id="IPR003593">
    <property type="entry name" value="AAA+_ATPase"/>
</dbReference>
<evidence type="ECO:0000256" key="5">
    <source>
        <dbReference type="ARBA" id="ARBA00022640"/>
    </source>
</evidence>
<accession>A0A6P5GR88</accession>
<dbReference type="GO" id="GO:0004222">
    <property type="term" value="F:metalloendopeptidase activity"/>
    <property type="evidence" value="ECO:0007669"/>
    <property type="project" value="InterPro"/>
</dbReference>
<sequence length="594" mass="65520">MALFSLISANGVVIPRSSRLNGVVNAFPSFGRSRILSSSSHLSCPSSKLPPLVGFCCRNRYSVRKQCCRVVVAEIDRGGKEKHTHLGIQGKPSSRKRRFSLRLRPRLRILYYRWRRVSISGLIEDAQTTLRGIGRKISPATLIPFALGLFFLVLKSTSKNPSKEVPYSDLVLNLQRGQVSSVLFEEDSRRIYFNGYSNEEDGSKSTVESENGKVSTLRTSSKPKWRYYARKIDHDENFLLGLMREKGITYGSAPQSGSKLLMSIVTTLLTLWISLVPLVWFLQRQLYAGNNAARKRRPSKQMVSFDDVEGVDAAKEELVEIVSCLQGSINYKKLGATLPRGVLLVGPPGTGKTLLARAVAGEAGIPFFSISASEFVEVFVGRGAARVRELFREAKEFAPSIIFIDELDAVGGKRGRSFNDERDQTLNQLLTEMDGFESEAKVIVIGATNRPEALDSALCRPGRFSRKVLVGEPDQEGRKKILSVHLRRVPLEEEPEIICNLIASLTPGFVGADLANIVNEAALLAARRGGKTVTREDIMDAIEREKFGVNGRPLGPKAESKGLAELFPWFPTFAGRNGGKGDGLQGLMGYHTLS</sequence>
<proteinExistence type="inferred from homology"/>
<organism evidence="17 18">
    <name type="scientific">Ananas comosus</name>
    <name type="common">Pineapple</name>
    <name type="synonym">Ananas ananas</name>
    <dbReference type="NCBI Taxonomy" id="4615"/>
    <lineage>
        <taxon>Eukaryota</taxon>
        <taxon>Viridiplantae</taxon>
        <taxon>Streptophyta</taxon>
        <taxon>Embryophyta</taxon>
        <taxon>Tracheophyta</taxon>
        <taxon>Spermatophyta</taxon>
        <taxon>Magnoliopsida</taxon>
        <taxon>Liliopsida</taxon>
        <taxon>Poales</taxon>
        <taxon>Bromeliaceae</taxon>
        <taxon>Bromelioideae</taxon>
        <taxon>Ananas</taxon>
    </lineage>
</organism>
<reference evidence="17" key="1">
    <citation type="journal article" date="2015" name="Nat. Genet.">
        <title>The pineapple genome and the evolution of CAM photosynthesis.</title>
        <authorList>
            <person name="Ming R."/>
            <person name="VanBuren R."/>
            <person name="Wai C.M."/>
            <person name="Tang H."/>
            <person name="Schatz M.C."/>
            <person name="Bowers J.E."/>
            <person name="Lyons E."/>
            <person name="Wang M.L."/>
            <person name="Chen J."/>
            <person name="Biggers E."/>
            <person name="Zhang J."/>
            <person name="Huang L."/>
            <person name="Zhang L."/>
            <person name="Miao W."/>
            <person name="Zhang J."/>
            <person name="Ye Z."/>
            <person name="Miao C."/>
            <person name="Lin Z."/>
            <person name="Wang H."/>
            <person name="Zhou H."/>
            <person name="Yim W.C."/>
            <person name="Priest H.D."/>
            <person name="Zheng C."/>
            <person name="Woodhouse M."/>
            <person name="Edger P.P."/>
            <person name="Guyot R."/>
            <person name="Guo H.B."/>
            <person name="Guo H."/>
            <person name="Zheng G."/>
            <person name="Singh R."/>
            <person name="Sharma A."/>
            <person name="Min X."/>
            <person name="Zheng Y."/>
            <person name="Lee H."/>
            <person name="Gurtowski J."/>
            <person name="Sedlazeck F.J."/>
            <person name="Harkess A."/>
            <person name="McKain M.R."/>
            <person name="Liao Z."/>
            <person name="Fang J."/>
            <person name="Liu J."/>
            <person name="Zhang X."/>
            <person name="Zhang Q."/>
            <person name="Hu W."/>
            <person name="Qin Y."/>
            <person name="Wang K."/>
            <person name="Chen L.Y."/>
            <person name="Shirley N."/>
            <person name="Lin Y.R."/>
            <person name="Liu L.Y."/>
            <person name="Hernandez A.G."/>
            <person name="Wright C.L."/>
            <person name="Bulone V."/>
            <person name="Tuskan G.A."/>
            <person name="Heath K."/>
            <person name="Zee F."/>
            <person name="Moore P.H."/>
            <person name="Sunkar R."/>
            <person name="Leebens-Mack J.H."/>
            <person name="Mockler T."/>
            <person name="Bennetzen J.L."/>
            <person name="Freeling M."/>
            <person name="Sankoff D."/>
            <person name="Paterson A.H."/>
            <person name="Zhu X."/>
            <person name="Yang X."/>
            <person name="Smith J.A."/>
            <person name="Cushman J.C."/>
            <person name="Paull R.E."/>
            <person name="Yu Q."/>
        </authorList>
    </citation>
    <scope>NUCLEOTIDE SEQUENCE [LARGE SCALE GENOMIC DNA]</scope>
    <source>
        <strain evidence="17">cv. F153</strain>
    </source>
</reference>
<dbReference type="PANTHER" id="PTHR23076:SF110">
    <property type="entry name" value="INACTIVE ATP-DEPENDENT ZINC METALLOPROTEASE FTSHI 3, CHLOROPLASTIC-RELATED"/>
    <property type="match status" value="1"/>
</dbReference>
<evidence type="ECO:0000256" key="2">
    <source>
        <dbReference type="ARBA" id="ARBA00004229"/>
    </source>
</evidence>
<evidence type="ECO:0000256" key="8">
    <source>
        <dbReference type="ARBA" id="ARBA00022741"/>
    </source>
</evidence>
<dbReference type="GO" id="GO:0009535">
    <property type="term" value="C:chloroplast thylakoid membrane"/>
    <property type="evidence" value="ECO:0007669"/>
    <property type="project" value="TreeGrafter"/>
</dbReference>
<dbReference type="Pfam" id="PF00004">
    <property type="entry name" value="AAA"/>
    <property type="match status" value="1"/>
</dbReference>
<dbReference type="PANTHER" id="PTHR23076">
    <property type="entry name" value="METALLOPROTEASE M41 FTSH"/>
    <property type="match status" value="1"/>
</dbReference>
<dbReference type="RefSeq" id="XP_020110327.1">
    <property type="nucleotide sequence ID" value="XM_020254738.1"/>
</dbReference>
<dbReference type="InterPro" id="IPR003959">
    <property type="entry name" value="ATPase_AAA_core"/>
</dbReference>
<evidence type="ECO:0000256" key="13">
    <source>
        <dbReference type="ARBA" id="ARBA00023136"/>
    </source>
</evidence>
<keyword evidence="5" id="KW-0934">Plastid</keyword>
<dbReference type="FunFam" id="1.10.8.60:FF:000061">
    <property type="entry name" value="Probable inactive ATP-dependent zinc metalloprotease FTSHI 4, chloroplastic"/>
    <property type="match status" value="1"/>
</dbReference>
<dbReference type="GeneID" id="109725525"/>
<dbReference type="SMART" id="SM00382">
    <property type="entry name" value="AAA"/>
    <property type="match status" value="1"/>
</dbReference>
<dbReference type="InterPro" id="IPR041569">
    <property type="entry name" value="AAA_lid_3"/>
</dbReference>
<dbReference type="AlphaFoldDB" id="A0A6P5GR88"/>
<name>A0A6P5GR88_ANACO</name>
<keyword evidence="17" id="KW-1185">Reference proteome</keyword>
<keyword evidence="12 15" id="KW-1133">Transmembrane helix</keyword>
<evidence type="ECO:0000256" key="4">
    <source>
        <dbReference type="ARBA" id="ARBA00022528"/>
    </source>
</evidence>
<evidence type="ECO:0000256" key="10">
    <source>
        <dbReference type="ARBA" id="ARBA00022840"/>
    </source>
</evidence>
<dbReference type="GO" id="GO:0016887">
    <property type="term" value="F:ATP hydrolysis activity"/>
    <property type="evidence" value="ECO:0007669"/>
    <property type="project" value="InterPro"/>
</dbReference>
<evidence type="ECO:0000256" key="15">
    <source>
        <dbReference type="SAM" id="Phobius"/>
    </source>
</evidence>
<dbReference type="InterPro" id="IPR011546">
    <property type="entry name" value="Pept_M41_FtsH_extracell"/>
</dbReference>
<dbReference type="CDD" id="cd19501">
    <property type="entry name" value="RecA-like_FtsH"/>
    <property type="match status" value="1"/>
</dbReference>
<protein>
    <submittedName>
        <fullName evidence="18">Probable inactive ATP-dependent zinc metalloprotease FTSHI 3, chloroplastic</fullName>
    </submittedName>
</protein>
<dbReference type="FunFam" id="3.40.50.300:FF:000277">
    <property type="entry name" value="ATP-dependent zinc metalloprotease FtsH"/>
    <property type="match status" value="1"/>
</dbReference>
<dbReference type="GO" id="GO:0006508">
    <property type="term" value="P:proteolysis"/>
    <property type="evidence" value="ECO:0007669"/>
    <property type="project" value="UniProtKB-KW"/>
</dbReference>
<dbReference type="Gene3D" id="3.40.50.300">
    <property type="entry name" value="P-loop containing nucleotide triphosphate hydrolases"/>
    <property type="match status" value="1"/>
</dbReference>
<evidence type="ECO:0000313" key="18">
    <source>
        <dbReference type="RefSeq" id="XP_020110327.1"/>
    </source>
</evidence>
<gene>
    <name evidence="18" type="primary">LOC109725525</name>
</gene>
<evidence type="ECO:0000256" key="3">
    <source>
        <dbReference type="ARBA" id="ARBA00006914"/>
    </source>
</evidence>
<dbReference type="Gene3D" id="1.10.8.60">
    <property type="match status" value="1"/>
</dbReference>
<feature type="transmembrane region" description="Helical" evidence="15">
    <location>
        <begin position="137"/>
        <end position="154"/>
    </location>
</feature>
<keyword evidence="7 15" id="KW-0812">Transmembrane</keyword>
<reference evidence="18" key="2">
    <citation type="submission" date="2025-08" db="UniProtKB">
        <authorList>
            <consortium name="RefSeq"/>
        </authorList>
    </citation>
    <scope>IDENTIFICATION</scope>
    <source>
        <tissue evidence="18">Leaf</tissue>
    </source>
</reference>
<keyword evidence="8 14" id="KW-0547">Nucleotide-binding</keyword>
<dbReference type="GO" id="GO:0005524">
    <property type="term" value="F:ATP binding"/>
    <property type="evidence" value="ECO:0007669"/>
    <property type="project" value="UniProtKB-KW"/>
</dbReference>
<evidence type="ECO:0000256" key="14">
    <source>
        <dbReference type="RuleBase" id="RU003651"/>
    </source>
</evidence>
<feature type="domain" description="AAA+ ATPase" evidence="16">
    <location>
        <begin position="338"/>
        <end position="474"/>
    </location>
</feature>
<evidence type="ECO:0000256" key="1">
    <source>
        <dbReference type="ARBA" id="ARBA00004141"/>
    </source>
</evidence>
<dbReference type="SUPFAM" id="SSF52540">
    <property type="entry name" value="P-loop containing nucleoside triphosphate hydrolases"/>
    <property type="match status" value="1"/>
</dbReference>
<evidence type="ECO:0000256" key="11">
    <source>
        <dbReference type="ARBA" id="ARBA00022946"/>
    </source>
</evidence>
<evidence type="ECO:0000256" key="7">
    <source>
        <dbReference type="ARBA" id="ARBA00022692"/>
    </source>
</evidence>
<keyword evidence="9" id="KW-0378">Hydrolase</keyword>
<evidence type="ECO:0000256" key="12">
    <source>
        <dbReference type="ARBA" id="ARBA00022989"/>
    </source>
</evidence>
<dbReference type="OrthoDB" id="1413014at2759"/>
<dbReference type="GO" id="GO:0004176">
    <property type="term" value="F:ATP-dependent peptidase activity"/>
    <property type="evidence" value="ECO:0007669"/>
    <property type="project" value="InterPro"/>
</dbReference>
<dbReference type="InterPro" id="IPR003960">
    <property type="entry name" value="ATPase_AAA_CS"/>
</dbReference>
<feature type="transmembrane region" description="Helical" evidence="15">
    <location>
        <begin position="260"/>
        <end position="282"/>
    </location>
</feature>
<dbReference type="InterPro" id="IPR027417">
    <property type="entry name" value="P-loop_NTPase"/>
</dbReference>
<evidence type="ECO:0000259" key="16">
    <source>
        <dbReference type="SMART" id="SM00382"/>
    </source>
</evidence>
<comment type="similarity">
    <text evidence="3 14">Belongs to the AAA ATPase family.</text>
</comment>
<keyword evidence="4" id="KW-0150">Chloroplast</keyword>
<evidence type="ECO:0000256" key="9">
    <source>
        <dbReference type="ARBA" id="ARBA00022801"/>
    </source>
</evidence>
<dbReference type="Pfam" id="PF06480">
    <property type="entry name" value="FtsH_ext"/>
    <property type="match status" value="1"/>
</dbReference>
<keyword evidence="13 15" id="KW-0472">Membrane</keyword>
<comment type="subcellular location">
    <subcellularLocation>
        <location evidence="1">Membrane</location>
        <topology evidence="1">Multi-pass membrane protein</topology>
    </subcellularLocation>
    <subcellularLocation>
        <location evidence="2">Plastid</location>
        <location evidence="2">Chloroplast</location>
    </subcellularLocation>
</comment>
<dbReference type="Pfam" id="PF17862">
    <property type="entry name" value="AAA_lid_3"/>
    <property type="match status" value="1"/>
</dbReference>
<evidence type="ECO:0000256" key="6">
    <source>
        <dbReference type="ARBA" id="ARBA00022670"/>
    </source>
</evidence>
<dbReference type="GO" id="GO:0008270">
    <property type="term" value="F:zinc ion binding"/>
    <property type="evidence" value="ECO:0007669"/>
    <property type="project" value="InterPro"/>
</dbReference>
<keyword evidence="10 14" id="KW-0067">ATP-binding</keyword>
<keyword evidence="18" id="KW-0482">Metalloprotease</keyword>
<dbReference type="Proteomes" id="UP000515123">
    <property type="component" value="Linkage group 20"/>
</dbReference>